<evidence type="ECO:0000313" key="2">
    <source>
        <dbReference type="EMBL" id="OOF51493.1"/>
    </source>
</evidence>
<dbReference type="InterPro" id="IPR029044">
    <property type="entry name" value="Nucleotide-diphossugar_trans"/>
</dbReference>
<evidence type="ECO:0000313" key="3">
    <source>
        <dbReference type="Proteomes" id="UP000188481"/>
    </source>
</evidence>
<organism evidence="2 3">
    <name type="scientific">Rodentibacter genomosp. 1</name>
    <dbReference type="NCBI Taxonomy" id="1908264"/>
    <lineage>
        <taxon>Bacteria</taxon>
        <taxon>Pseudomonadati</taxon>
        <taxon>Pseudomonadota</taxon>
        <taxon>Gammaproteobacteria</taxon>
        <taxon>Pasteurellales</taxon>
        <taxon>Pasteurellaceae</taxon>
        <taxon>Rodentibacter</taxon>
    </lineage>
</organism>
<protein>
    <submittedName>
        <fullName evidence="2">Glycosyltransferase</fullName>
    </submittedName>
</protein>
<gene>
    <name evidence="2" type="ORF">BKK54_02485</name>
</gene>
<dbReference type="Gene3D" id="3.90.550.10">
    <property type="entry name" value="Spore Coat Polysaccharide Biosynthesis Protein SpsA, Chain A"/>
    <property type="match status" value="1"/>
</dbReference>
<dbReference type="InterPro" id="IPR001173">
    <property type="entry name" value="Glyco_trans_2-like"/>
</dbReference>
<dbReference type="PANTHER" id="PTHR22916:SF3">
    <property type="entry name" value="UDP-GLCNAC:BETAGAL BETA-1,3-N-ACETYLGLUCOSAMINYLTRANSFERASE-LIKE PROTEIN 1"/>
    <property type="match status" value="1"/>
</dbReference>
<dbReference type="SUPFAM" id="SSF53448">
    <property type="entry name" value="Nucleotide-diphospho-sugar transferases"/>
    <property type="match status" value="1"/>
</dbReference>
<dbReference type="RefSeq" id="WP_077541219.1">
    <property type="nucleotide sequence ID" value="NZ_MLHN01000004.1"/>
</dbReference>
<reference evidence="2 3" key="1">
    <citation type="submission" date="2016-10" db="EMBL/GenBank/DDBJ databases">
        <title>Rodentibacter gen. nov. and new species.</title>
        <authorList>
            <person name="Christensen H."/>
        </authorList>
    </citation>
    <scope>NUCLEOTIDE SEQUENCE [LARGE SCALE GENOMIC DNA]</scope>
    <source>
        <strain evidence="3">ppn416</strain>
    </source>
</reference>
<sequence>MFPNIDVIIPCYNAETTLTRAVESVLNQPCLGKIWLVDDASTDSTLTLANQFSTQYPERIFVESMSKNGGVAKARNWGALQSANELIAFLDADDAYEQGALEVAAATFHFQPDTSVVRLALKPIGLASHYAEHPNFDFAWQHMRMRCGGNVVFRRAFFLACGGFPQHALFRELGGEDGALGIATTKIAKVATLFDEAGVLHYCRDGMHAERLLDSILFQKSPEGVTEEKMGQANAVTDEICRQVNALKCGLNSAQIGIRSLILTRSDA</sequence>
<name>A0A1V3J8F3_9PAST</name>
<dbReference type="PANTHER" id="PTHR22916">
    <property type="entry name" value="GLYCOSYLTRANSFERASE"/>
    <property type="match status" value="1"/>
</dbReference>
<dbReference type="Proteomes" id="UP000188481">
    <property type="component" value="Unassembled WGS sequence"/>
</dbReference>
<feature type="domain" description="Glycosyltransferase 2-like" evidence="1">
    <location>
        <begin position="7"/>
        <end position="118"/>
    </location>
</feature>
<keyword evidence="3" id="KW-1185">Reference proteome</keyword>
<keyword evidence="2" id="KW-0808">Transferase</keyword>
<dbReference type="GO" id="GO:0016758">
    <property type="term" value="F:hexosyltransferase activity"/>
    <property type="evidence" value="ECO:0007669"/>
    <property type="project" value="UniProtKB-ARBA"/>
</dbReference>
<dbReference type="STRING" id="1908264.BKK54_02485"/>
<comment type="caution">
    <text evidence="2">The sequence shown here is derived from an EMBL/GenBank/DDBJ whole genome shotgun (WGS) entry which is preliminary data.</text>
</comment>
<dbReference type="Pfam" id="PF00535">
    <property type="entry name" value="Glycos_transf_2"/>
    <property type="match status" value="1"/>
</dbReference>
<dbReference type="CDD" id="cd00761">
    <property type="entry name" value="Glyco_tranf_GTA_type"/>
    <property type="match status" value="1"/>
</dbReference>
<dbReference type="EMBL" id="MLHN01000004">
    <property type="protein sequence ID" value="OOF51493.1"/>
    <property type="molecule type" value="Genomic_DNA"/>
</dbReference>
<proteinExistence type="predicted"/>
<dbReference type="AlphaFoldDB" id="A0A1V3J8F3"/>
<accession>A0A1V3J8F3</accession>
<evidence type="ECO:0000259" key="1">
    <source>
        <dbReference type="Pfam" id="PF00535"/>
    </source>
</evidence>